<organism evidence="1 2">
    <name type="scientific">Clostridium perfringens (strain ATCC 13124 / DSM 756 / JCM 1290 / NCIMB 6125 / NCTC 8237 / Type A)</name>
    <dbReference type="NCBI Taxonomy" id="195103"/>
    <lineage>
        <taxon>Bacteria</taxon>
        <taxon>Bacillati</taxon>
        <taxon>Bacillota</taxon>
        <taxon>Clostridia</taxon>
        <taxon>Eubacteriales</taxon>
        <taxon>Clostridiaceae</taxon>
        <taxon>Clostridium</taxon>
    </lineage>
</organism>
<keyword evidence="2" id="KW-1185">Reference proteome</keyword>
<dbReference type="AlphaFoldDB" id="A0A0H2YP36"/>
<name>A0A0H2YP36_CLOP1</name>
<dbReference type="KEGG" id="cpf:CPF_1824"/>
<reference evidence="1 2" key="1">
    <citation type="journal article" date="2006" name="Genome Res.">
        <title>Skewed genomic variability in strains of the toxigenic bacterial pathogen, Clostridium perfringens.</title>
        <authorList>
            <person name="Myers G.S."/>
            <person name="Rasko D.A."/>
            <person name="Cheung J.K."/>
            <person name="Ravel J."/>
            <person name="Seshadri R."/>
            <person name="Deboy R.T."/>
            <person name="Ren Q."/>
            <person name="Varga J."/>
            <person name="Awad M.M."/>
            <person name="Brinkac L.M."/>
            <person name="Daugherty S.C."/>
            <person name="Haft D.H."/>
            <person name="Dodson R.J."/>
            <person name="Madupu R."/>
            <person name="Nelson W.C."/>
            <person name="Rosovitz M.J."/>
            <person name="Sullivan S.A."/>
            <person name="Khouri H."/>
            <person name="Dimitrov G.I."/>
            <person name="Watkins K.L."/>
            <person name="Mulligan S."/>
            <person name="Benton J."/>
            <person name="Radune D."/>
            <person name="Fisher D.J."/>
            <person name="Atkins H.S."/>
            <person name="Hiscox T."/>
            <person name="Jost B.H."/>
            <person name="Billington S.J."/>
            <person name="Songer J.G."/>
            <person name="McClane B.A."/>
            <person name="Titball R.W."/>
            <person name="Rood J.I."/>
            <person name="Melville S.B."/>
            <person name="Paulsen I.T."/>
        </authorList>
    </citation>
    <scope>NUCLEOTIDE SEQUENCE [LARGE SCALE GENOMIC DNA]</scope>
    <source>
        <strain evidence="2">ATCC 13124 / DSM 756 / JCM 1290 / NCIMB 6125 / NCTC 8237 / S 107 / Type A</strain>
    </source>
</reference>
<accession>A0A0H2YP36</accession>
<evidence type="ECO:0000313" key="1">
    <source>
        <dbReference type="EMBL" id="ABG82587.1"/>
    </source>
</evidence>
<sequence>MNAKEFLDKEKTTYGNLYSELIFVLDDIEDLSEDSTLKERAYYKNIKILKKYNDLLDKLSREVPEKKSFLSFLNKSKENEIIKECEDFKKTYKDSLDKIFVCSKCMCVKCIRECGFNPCLSCNKTGKVNYCDKENTNLIVFKNFIKQQYNNETNENEPLEILCEVEMLDMDKRFRIIKEVLSGEQLVLEYVYNIKDGDLYNSIDDVDLFNEIIDIYESNKI</sequence>
<proteinExistence type="predicted"/>
<dbReference type="eggNOG" id="ENOG5033W7R">
    <property type="taxonomic scope" value="Bacteria"/>
</dbReference>
<dbReference type="Proteomes" id="UP000001823">
    <property type="component" value="Chromosome"/>
</dbReference>
<dbReference type="EMBL" id="CP000246">
    <property type="protein sequence ID" value="ABG82587.1"/>
    <property type="molecule type" value="Genomic_DNA"/>
</dbReference>
<gene>
    <name evidence="1" type="ordered locus">CPF_1824</name>
</gene>
<dbReference type="HOGENOM" id="CLU_1248827_0_0_9"/>
<dbReference type="PaxDb" id="195103-CPF_1824"/>
<evidence type="ECO:0008006" key="3">
    <source>
        <dbReference type="Google" id="ProtNLM"/>
    </source>
</evidence>
<dbReference type="RefSeq" id="WP_003449782.1">
    <property type="nucleotide sequence ID" value="NC_008261.1"/>
</dbReference>
<evidence type="ECO:0000313" key="2">
    <source>
        <dbReference type="Proteomes" id="UP000001823"/>
    </source>
</evidence>
<protein>
    <recommendedName>
        <fullName evidence="3">DUF1292 domain-containing protein</fullName>
    </recommendedName>
</protein>
<dbReference type="STRING" id="195103.CPF_1824"/>